<evidence type="ECO:0000256" key="1">
    <source>
        <dbReference type="SAM" id="MobiDB-lite"/>
    </source>
</evidence>
<evidence type="ECO:0000313" key="3">
    <source>
        <dbReference type="Proteomes" id="UP001634394"/>
    </source>
</evidence>
<protein>
    <submittedName>
        <fullName evidence="2">Uncharacterized protein</fullName>
    </submittedName>
</protein>
<organism evidence="2 3">
    <name type="scientific">Sinanodonta woodiana</name>
    <name type="common">Chinese pond mussel</name>
    <name type="synonym">Anodonta woodiana</name>
    <dbReference type="NCBI Taxonomy" id="1069815"/>
    <lineage>
        <taxon>Eukaryota</taxon>
        <taxon>Metazoa</taxon>
        <taxon>Spiralia</taxon>
        <taxon>Lophotrochozoa</taxon>
        <taxon>Mollusca</taxon>
        <taxon>Bivalvia</taxon>
        <taxon>Autobranchia</taxon>
        <taxon>Heteroconchia</taxon>
        <taxon>Palaeoheterodonta</taxon>
        <taxon>Unionida</taxon>
        <taxon>Unionoidea</taxon>
        <taxon>Unionidae</taxon>
        <taxon>Unioninae</taxon>
        <taxon>Sinanodonta</taxon>
    </lineage>
</organism>
<evidence type="ECO:0000313" key="2">
    <source>
        <dbReference type="EMBL" id="KAL3880099.1"/>
    </source>
</evidence>
<dbReference type="AlphaFoldDB" id="A0ABD3X1H6"/>
<comment type="caution">
    <text evidence="2">The sequence shown here is derived from an EMBL/GenBank/DDBJ whole genome shotgun (WGS) entry which is preliminary data.</text>
</comment>
<dbReference type="Proteomes" id="UP001634394">
    <property type="component" value="Unassembled WGS sequence"/>
</dbReference>
<proteinExistence type="predicted"/>
<feature type="compositionally biased region" description="Polar residues" evidence="1">
    <location>
        <begin position="18"/>
        <end position="31"/>
    </location>
</feature>
<sequence length="176" mass="20174">MTSEVPAKIKDSVGSGASIESQKSAGKPNSYSERDIELNKTQIDCDTSKDRFTRREYWMNIWRQRENSKMSEADLRQEAEKLRQTGMPPNKIWEKLHSDGQCPGPVIGLTVLEDVETKKKRGHCLKIEEEFSPLSSGWYPGTHQHHPVNKDHCSHSCVTRFFLVETAALFSEFDFK</sequence>
<name>A0ABD3X1H6_SINWO</name>
<keyword evidence="3" id="KW-1185">Reference proteome</keyword>
<reference evidence="2 3" key="1">
    <citation type="submission" date="2024-11" db="EMBL/GenBank/DDBJ databases">
        <title>Chromosome-level genome assembly of the freshwater bivalve Anodonta woodiana.</title>
        <authorList>
            <person name="Chen X."/>
        </authorList>
    </citation>
    <scope>NUCLEOTIDE SEQUENCE [LARGE SCALE GENOMIC DNA]</scope>
    <source>
        <strain evidence="2">MN2024</strain>
        <tissue evidence="2">Gills</tissue>
    </source>
</reference>
<feature type="region of interest" description="Disordered" evidence="1">
    <location>
        <begin position="1"/>
        <end position="38"/>
    </location>
</feature>
<dbReference type="EMBL" id="JBJQND010000004">
    <property type="protein sequence ID" value="KAL3880099.1"/>
    <property type="molecule type" value="Genomic_DNA"/>
</dbReference>
<gene>
    <name evidence="2" type="ORF">ACJMK2_032368</name>
</gene>
<accession>A0ABD3X1H6</accession>